<comment type="caution">
    <text evidence="9">The sequence shown here is derived from an EMBL/GenBank/DDBJ whole genome shotgun (WGS) entry which is preliminary data.</text>
</comment>
<feature type="transmembrane region" description="Helical" evidence="8">
    <location>
        <begin position="118"/>
        <end position="138"/>
    </location>
</feature>
<keyword evidence="6 8" id="KW-1133">Transmembrane helix</keyword>
<dbReference type="RefSeq" id="WP_377002109.1">
    <property type="nucleotide sequence ID" value="NZ_JBHSQE010000009.1"/>
</dbReference>
<dbReference type="PANTHER" id="PTHR30472">
    <property type="entry name" value="FERRIC ENTEROBACTIN TRANSPORT SYSTEM PERMEASE PROTEIN"/>
    <property type="match status" value="1"/>
</dbReference>
<feature type="transmembrane region" description="Helical" evidence="8">
    <location>
        <begin position="243"/>
        <end position="271"/>
    </location>
</feature>
<organism evidence="9 10">
    <name type="scientific">Corynebacterium nasicanis</name>
    <dbReference type="NCBI Taxonomy" id="1448267"/>
    <lineage>
        <taxon>Bacteria</taxon>
        <taxon>Bacillati</taxon>
        <taxon>Actinomycetota</taxon>
        <taxon>Actinomycetes</taxon>
        <taxon>Mycobacteriales</taxon>
        <taxon>Corynebacteriaceae</taxon>
        <taxon>Corynebacterium</taxon>
    </lineage>
</organism>
<keyword evidence="5 8" id="KW-0812">Transmembrane</keyword>
<dbReference type="SUPFAM" id="SSF81345">
    <property type="entry name" value="ABC transporter involved in vitamin B12 uptake, BtuC"/>
    <property type="match status" value="1"/>
</dbReference>
<dbReference type="PANTHER" id="PTHR30472:SF1">
    <property type="entry name" value="FE(3+) DICITRATE TRANSPORT SYSTEM PERMEASE PROTEIN FECC-RELATED"/>
    <property type="match status" value="1"/>
</dbReference>
<evidence type="ECO:0000313" key="10">
    <source>
        <dbReference type="Proteomes" id="UP001596244"/>
    </source>
</evidence>
<feature type="transmembrane region" description="Helical" evidence="8">
    <location>
        <begin position="312"/>
        <end position="330"/>
    </location>
</feature>
<keyword evidence="7 8" id="KW-0472">Membrane</keyword>
<dbReference type="Proteomes" id="UP001596244">
    <property type="component" value="Unassembled WGS sequence"/>
</dbReference>
<evidence type="ECO:0000256" key="8">
    <source>
        <dbReference type="SAM" id="Phobius"/>
    </source>
</evidence>
<feature type="transmembrane region" description="Helical" evidence="8">
    <location>
        <begin position="150"/>
        <end position="174"/>
    </location>
</feature>
<evidence type="ECO:0000256" key="2">
    <source>
        <dbReference type="ARBA" id="ARBA00007935"/>
    </source>
</evidence>
<gene>
    <name evidence="9" type="ORF">ACFPUZ_11880</name>
</gene>
<comment type="subcellular location">
    <subcellularLocation>
        <location evidence="1">Cell membrane</location>
        <topology evidence="1">Multi-pass membrane protein</topology>
    </subcellularLocation>
</comment>
<evidence type="ECO:0000256" key="4">
    <source>
        <dbReference type="ARBA" id="ARBA00022475"/>
    </source>
</evidence>
<evidence type="ECO:0000256" key="5">
    <source>
        <dbReference type="ARBA" id="ARBA00022692"/>
    </source>
</evidence>
<dbReference type="CDD" id="cd06550">
    <property type="entry name" value="TM_ABC_iron-siderophores_like"/>
    <property type="match status" value="1"/>
</dbReference>
<evidence type="ECO:0000256" key="1">
    <source>
        <dbReference type="ARBA" id="ARBA00004651"/>
    </source>
</evidence>
<accession>A0ABW1QDW5</accession>
<dbReference type="EMBL" id="JBHSQE010000009">
    <property type="protein sequence ID" value="MFC6147501.1"/>
    <property type="molecule type" value="Genomic_DNA"/>
</dbReference>
<keyword evidence="4" id="KW-1003">Cell membrane</keyword>
<dbReference type="Gene3D" id="1.10.3470.10">
    <property type="entry name" value="ABC transporter involved in vitamin B12 uptake, BtuC"/>
    <property type="match status" value="1"/>
</dbReference>
<dbReference type="Pfam" id="PF01032">
    <property type="entry name" value="FecCD"/>
    <property type="match status" value="1"/>
</dbReference>
<evidence type="ECO:0000256" key="7">
    <source>
        <dbReference type="ARBA" id="ARBA00023136"/>
    </source>
</evidence>
<evidence type="ECO:0000256" key="3">
    <source>
        <dbReference type="ARBA" id="ARBA00022448"/>
    </source>
</evidence>
<dbReference type="InterPro" id="IPR000522">
    <property type="entry name" value="ABC_transptr_permease_BtuC"/>
</dbReference>
<keyword evidence="10" id="KW-1185">Reference proteome</keyword>
<protein>
    <submittedName>
        <fullName evidence="9">FecCD family ABC transporter permease</fullName>
    </submittedName>
</protein>
<evidence type="ECO:0000313" key="9">
    <source>
        <dbReference type="EMBL" id="MFC6147501.1"/>
    </source>
</evidence>
<evidence type="ECO:0000256" key="6">
    <source>
        <dbReference type="ARBA" id="ARBA00022989"/>
    </source>
</evidence>
<name>A0ABW1QDW5_9CORY</name>
<comment type="similarity">
    <text evidence="2">Belongs to the binding-protein-dependent transport system permease family. FecCD subfamily.</text>
</comment>
<feature type="transmembrane region" description="Helical" evidence="8">
    <location>
        <begin position="283"/>
        <end position="306"/>
    </location>
</feature>
<reference evidence="10" key="1">
    <citation type="journal article" date="2019" name="Int. J. Syst. Evol. Microbiol.">
        <title>The Global Catalogue of Microorganisms (GCM) 10K type strain sequencing project: providing services to taxonomists for standard genome sequencing and annotation.</title>
        <authorList>
            <consortium name="The Broad Institute Genomics Platform"/>
            <consortium name="The Broad Institute Genome Sequencing Center for Infectious Disease"/>
            <person name="Wu L."/>
            <person name="Ma J."/>
        </authorList>
    </citation>
    <scope>NUCLEOTIDE SEQUENCE [LARGE SCALE GENOMIC DNA]</scope>
    <source>
        <strain evidence="10">CCUG 51943</strain>
    </source>
</reference>
<feature type="transmembrane region" description="Helical" evidence="8">
    <location>
        <begin position="91"/>
        <end position="111"/>
    </location>
</feature>
<proteinExistence type="inferred from homology"/>
<feature type="transmembrane region" description="Helical" evidence="8">
    <location>
        <begin position="199"/>
        <end position="223"/>
    </location>
</feature>
<keyword evidence="3" id="KW-0813">Transport</keyword>
<dbReference type="InterPro" id="IPR037294">
    <property type="entry name" value="ABC_BtuC-like"/>
</dbReference>
<sequence>MPTHSSRALILGALACLLLVCALASVTYGARDIALADAWSALRGHADTINQAAAAQRLPRTALAAAVGAALAVAGVSMQAITRNPLADPGIFGVLSGAALAVVVGIAFFGLRNPVPTFFTAILGSALAAVFVFVVGSLSSPGGARGGDPAPLSLALAGAATAAAGSSLVSAVLLPRVDVMDTFRFWQIGSVGGATFEHLLLGVPFLLGGALLCLASAGGLNALALGDDVAAGLGAHPGATRLVAATGAVTLCGTATALAGPIGFVGLVVPHLCRLVVGSDHRWLLPTSAVAGAVLLIAADTVGRVIARPHEIAVAVITPLLGAPLFIWIVRRQKVRDL</sequence>